<proteinExistence type="predicted"/>
<reference evidence="3" key="1">
    <citation type="submission" date="2016-10" db="EMBL/GenBank/DDBJ databases">
        <authorList>
            <person name="Varghese N."/>
        </authorList>
    </citation>
    <scope>NUCLEOTIDE SEQUENCE [LARGE SCALE GENOMIC DNA]</scope>
    <source>
        <strain evidence="3">DSM 45096 / BCRC 16803 / CGMCC 4.1857 / CIP 109030 / JCM 12277 / KCTC 19219 / NBRC 100920 / 33214</strain>
    </source>
</reference>
<sequence length="293" mass="29610">MESEDVPGSDAVESVPEVAPEPEPAPIPEPEPEPEPEPAPGPEPVDASVSAPRARRRGVTIAVAATAWLAIAGVSAAIAANTGSGGGGGAVAQATPSPVVSVSAAPTLPSAAPTTPSPSPSSTVKGYVSGSSHSGDLRFFLLPVPDTAEAYGDTDGTTESLSDIAKEMDNSSTSKSILQQLGCSGGAYRIYRTNDGQYTVTAKLIHFDSSGHAADWVSGLTFGHGDSFDVSGISDAKGLAINPSDSTGVGTLMGISHVGDVEYEIDVSGTGSLAHSLLTPLMQREEKLLSTGR</sequence>
<organism evidence="2 3">
    <name type="scientific">Streptacidiphilus jiangxiensis</name>
    <dbReference type="NCBI Taxonomy" id="235985"/>
    <lineage>
        <taxon>Bacteria</taxon>
        <taxon>Bacillati</taxon>
        <taxon>Actinomycetota</taxon>
        <taxon>Actinomycetes</taxon>
        <taxon>Kitasatosporales</taxon>
        <taxon>Streptomycetaceae</taxon>
        <taxon>Streptacidiphilus</taxon>
    </lineage>
</organism>
<dbReference type="AlphaFoldDB" id="A0A1H7J480"/>
<dbReference type="Proteomes" id="UP000183015">
    <property type="component" value="Unassembled WGS sequence"/>
</dbReference>
<evidence type="ECO:0000313" key="3">
    <source>
        <dbReference type="Proteomes" id="UP000183015"/>
    </source>
</evidence>
<protein>
    <submittedName>
        <fullName evidence="2">Uncharacterized protein</fullName>
    </submittedName>
</protein>
<accession>A0A1H7J480</accession>
<feature type="compositionally biased region" description="Pro residues" evidence="1">
    <location>
        <begin position="19"/>
        <end position="29"/>
    </location>
</feature>
<gene>
    <name evidence="2" type="ORF">SAMN05414137_103143</name>
</gene>
<feature type="region of interest" description="Disordered" evidence="1">
    <location>
        <begin position="1"/>
        <end position="51"/>
    </location>
</feature>
<dbReference type="eggNOG" id="ENOG5032HNA">
    <property type="taxonomic scope" value="Bacteria"/>
</dbReference>
<feature type="compositionally biased region" description="Low complexity" evidence="1">
    <location>
        <begin position="105"/>
        <end position="124"/>
    </location>
</feature>
<evidence type="ECO:0000313" key="2">
    <source>
        <dbReference type="EMBL" id="SEK69551.1"/>
    </source>
</evidence>
<dbReference type="EMBL" id="FOAZ01000003">
    <property type="protein sequence ID" value="SEK69551.1"/>
    <property type="molecule type" value="Genomic_DNA"/>
</dbReference>
<keyword evidence="3" id="KW-1185">Reference proteome</keyword>
<dbReference type="STRING" id="235985.SAMN05414137_103143"/>
<feature type="region of interest" description="Disordered" evidence="1">
    <location>
        <begin position="105"/>
        <end position="128"/>
    </location>
</feature>
<name>A0A1H7J480_STRJI</name>
<evidence type="ECO:0000256" key="1">
    <source>
        <dbReference type="SAM" id="MobiDB-lite"/>
    </source>
</evidence>